<dbReference type="Pfam" id="PF04459">
    <property type="entry name" value="DUF512"/>
    <property type="match status" value="1"/>
</dbReference>
<accession>A0A9D2C199</accession>
<dbReference type="SUPFAM" id="SSF50156">
    <property type="entry name" value="PDZ domain-like"/>
    <property type="match status" value="1"/>
</dbReference>
<reference evidence="2" key="2">
    <citation type="submission" date="2021-04" db="EMBL/GenBank/DDBJ databases">
        <authorList>
            <person name="Gilroy R."/>
        </authorList>
    </citation>
    <scope>NUCLEOTIDE SEQUENCE</scope>
    <source>
        <strain evidence="2">1282</strain>
    </source>
</reference>
<evidence type="ECO:0000313" key="2">
    <source>
        <dbReference type="EMBL" id="HIY27114.1"/>
    </source>
</evidence>
<comment type="caution">
    <text evidence="2">The sequence shown here is derived from an EMBL/GenBank/DDBJ whole genome shotgun (WGS) entry which is preliminary data.</text>
</comment>
<name>A0A9D2C199_9FIRM</name>
<dbReference type="InterPro" id="IPR001478">
    <property type="entry name" value="PDZ"/>
</dbReference>
<dbReference type="Pfam" id="PF19238">
    <property type="entry name" value="Radical_SAM_2"/>
    <property type="match status" value="1"/>
</dbReference>
<dbReference type="Proteomes" id="UP000823915">
    <property type="component" value="Unassembled WGS sequence"/>
</dbReference>
<dbReference type="PROSITE" id="PS50106">
    <property type="entry name" value="PDZ"/>
    <property type="match status" value="1"/>
</dbReference>
<feature type="domain" description="PDZ" evidence="1">
    <location>
        <begin position="1"/>
        <end position="67"/>
    </location>
</feature>
<dbReference type="InterPro" id="IPR036034">
    <property type="entry name" value="PDZ_sf"/>
</dbReference>
<evidence type="ECO:0000313" key="3">
    <source>
        <dbReference type="Proteomes" id="UP000823915"/>
    </source>
</evidence>
<dbReference type="InterPro" id="IPR058240">
    <property type="entry name" value="rSAM_sf"/>
</dbReference>
<dbReference type="Gene3D" id="2.30.42.10">
    <property type="match status" value="1"/>
</dbReference>
<gene>
    <name evidence="2" type="ORF">H9838_08100</name>
</gene>
<dbReference type="Gene3D" id="3.20.20.70">
    <property type="entry name" value="Aldolase class I"/>
    <property type="match status" value="1"/>
</dbReference>
<dbReference type="AlphaFoldDB" id="A0A9D2C199"/>
<dbReference type="SUPFAM" id="SSF102114">
    <property type="entry name" value="Radical SAM enzymes"/>
    <property type="match status" value="1"/>
</dbReference>
<proteinExistence type="predicted"/>
<organism evidence="2 3">
    <name type="scientific">Candidatus Acutalibacter pullistercoris</name>
    <dbReference type="NCBI Taxonomy" id="2838418"/>
    <lineage>
        <taxon>Bacteria</taxon>
        <taxon>Bacillati</taxon>
        <taxon>Bacillota</taxon>
        <taxon>Clostridia</taxon>
        <taxon>Eubacteriales</taxon>
        <taxon>Acutalibacteraceae</taxon>
        <taxon>Acutalibacter</taxon>
    </lineage>
</organism>
<reference evidence="2" key="1">
    <citation type="journal article" date="2021" name="PeerJ">
        <title>Extensive microbial diversity within the chicken gut microbiome revealed by metagenomics and culture.</title>
        <authorList>
            <person name="Gilroy R."/>
            <person name="Ravi A."/>
            <person name="Getino M."/>
            <person name="Pursley I."/>
            <person name="Horton D.L."/>
            <person name="Alikhan N.F."/>
            <person name="Baker D."/>
            <person name="Gharbi K."/>
            <person name="Hall N."/>
            <person name="Watson M."/>
            <person name="Adriaenssens E.M."/>
            <person name="Foster-Nyarko E."/>
            <person name="Jarju S."/>
            <person name="Secka A."/>
            <person name="Antonio M."/>
            <person name="Oren A."/>
            <person name="Chaudhuri R.R."/>
            <person name="La Ragione R."/>
            <person name="Hildebrand F."/>
            <person name="Pallen M.J."/>
        </authorList>
    </citation>
    <scope>NUCLEOTIDE SEQUENCE</scope>
    <source>
        <strain evidence="2">1282</strain>
    </source>
</reference>
<sequence>MAVRITGVELGSRAQRLGIQPGDELVAINGHEIGDVLDYRFFETEKELRVELTREGEPLQVELMKPQYASLGLEFDSYLMDKQRSCRNKCVFCFIDQLPRGMRETLYFKDDDDRLSFLFGNYITLTNIDDREIDRILQMRISPINVSVHTMDPQLRCKMMGNRFAGDSLRHLYRLAQGGIRLNCQIVLCPGLNDGEALEYTLQKFWELGEGLLSVACVPVGLTRYREGLYPLVPFTRETAGEALELLERWGDRWKRERGARTVYPSDEFYLLAGREIPPLEFYEDFPQIENGVGMLRNLQDEVDWALEDLDLPELEGKSKVTIPTGEGAYPFLDALLDGCRRKCHNRSIEVVPVKNDFFGGTVNVTGLLTGRDLLRQLGGRDLGDQVLLATNMMRAGEDVFLDDVTLEELSSKLGVPCRRVGNTGEALVRAIWGLPEPETPGYNPYEGSWEHR</sequence>
<dbReference type="EMBL" id="DXDU01000128">
    <property type="protein sequence ID" value="HIY27114.1"/>
    <property type="molecule type" value="Genomic_DNA"/>
</dbReference>
<dbReference type="InterPro" id="IPR041489">
    <property type="entry name" value="PDZ_6"/>
</dbReference>
<dbReference type="InterPro" id="IPR045375">
    <property type="entry name" value="Put_radical_SAM-like_N"/>
</dbReference>
<dbReference type="InterPro" id="IPR013785">
    <property type="entry name" value="Aldolase_TIM"/>
</dbReference>
<dbReference type="Pfam" id="PF17820">
    <property type="entry name" value="PDZ_6"/>
    <property type="match status" value="1"/>
</dbReference>
<dbReference type="InterPro" id="IPR007549">
    <property type="entry name" value="DUF512"/>
</dbReference>
<protein>
    <submittedName>
        <fullName evidence="2">DUF512 domain-containing protein</fullName>
    </submittedName>
</protein>
<evidence type="ECO:0000259" key="1">
    <source>
        <dbReference type="PROSITE" id="PS50106"/>
    </source>
</evidence>